<reference evidence="1" key="1">
    <citation type="journal article" date="2013" name="J. Plant Res.">
        <title>Effect of fungi and light on seed germination of three Opuntia species from semiarid lands of central Mexico.</title>
        <authorList>
            <person name="Delgado-Sanchez P."/>
            <person name="Jimenez-Bremont J.F."/>
            <person name="Guerrero-Gonzalez Mde L."/>
            <person name="Flores J."/>
        </authorList>
    </citation>
    <scope>NUCLEOTIDE SEQUENCE</scope>
    <source>
        <tissue evidence="1">Cladode</tissue>
    </source>
</reference>
<name>A0A7C9AR78_OPUST</name>
<accession>A0A7C9AR78</accession>
<organism evidence="1">
    <name type="scientific">Opuntia streptacantha</name>
    <name type="common">Prickly pear cactus</name>
    <name type="synonym">Opuntia cardona</name>
    <dbReference type="NCBI Taxonomy" id="393608"/>
    <lineage>
        <taxon>Eukaryota</taxon>
        <taxon>Viridiplantae</taxon>
        <taxon>Streptophyta</taxon>
        <taxon>Embryophyta</taxon>
        <taxon>Tracheophyta</taxon>
        <taxon>Spermatophyta</taxon>
        <taxon>Magnoliopsida</taxon>
        <taxon>eudicotyledons</taxon>
        <taxon>Gunneridae</taxon>
        <taxon>Pentapetalae</taxon>
        <taxon>Caryophyllales</taxon>
        <taxon>Cactineae</taxon>
        <taxon>Cactaceae</taxon>
        <taxon>Opuntioideae</taxon>
        <taxon>Opuntia</taxon>
    </lineage>
</organism>
<proteinExistence type="predicted"/>
<dbReference type="AlphaFoldDB" id="A0A7C9AR78"/>
<evidence type="ECO:0000313" key="1">
    <source>
        <dbReference type="EMBL" id="MBA4673217.1"/>
    </source>
</evidence>
<protein>
    <submittedName>
        <fullName evidence="1">Uncharacterized protein</fullName>
    </submittedName>
</protein>
<dbReference type="EMBL" id="GISG01258128">
    <property type="protein sequence ID" value="MBA4673217.1"/>
    <property type="molecule type" value="Transcribed_RNA"/>
</dbReference>
<reference evidence="1" key="2">
    <citation type="submission" date="2020-07" db="EMBL/GenBank/DDBJ databases">
        <authorList>
            <person name="Vera ALvarez R."/>
            <person name="Arias-Moreno D.M."/>
            <person name="Jimenez-Jacinto V."/>
            <person name="Jimenez-Bremont J.F."/>
            <person name="Swaminathan K."/>
            <person name="Moose S.P."/>
            <person name="Guerrero-Gonzalez M.L."/>
            <person name="Marino-Ramirez L."/>
            <person name="Landsman D."/>
            <person name="Rodriguez-Kessler M."/>
            <person name="Delgado-Sanchez P."/>
        </authorList>
    </citation>
    <scope>NUCLEOTIDE SEQUENCE</scope>
    <source>
        <tissue evidence="1">Cladode</tissue>
    </source>
</reference>
<sequence>MTVVPPTIVCFRSLTNARVYPSSNRFMLSCFALASSLIRILPASCFRLLPFLLCVISGMPRRCSIKFPNQIFILGIPSFELMPPAMIQVGPCLSLSVCFMNALISPISLPSLLLLKPHHPLLMMPIWEEQFMAWQ</sequence>